<dbReference type="SUPFAM" id="SSF49764">
    <property type="entry name" value="HSP20-like chaperones"/>
    <property type="match status" value="1"/>
</dbReference>
<proteinExistence type="inferred from homology"/>
<feature type="domain" description="CS" evidence="5">
    <location>
        <begin position="40"/>
        <end position="148"/>
    </location>
</feature>
<evidence type="ECO:0000259" key="5">
    <source>
        <dbReference type="PROSITE" id="PS51203"/>
    </source>
</evidence>
<feature type="compositionally biased region" description="Basic and acidic residues" evidence="3">
    <location>
        <begin position="159"/>
        <end position="175"/>
    </location>
</feature>
<evidence type="ECO:0000256" key="2">
    <source>
        <dbReference type="RuleBase" id="RU003616"/>
    </source>
</evidence>
<accession>A0A1Z4JCA3</accession>
<dbReference type="InterPro" id="IPR007052">
    <property type="entry name" value="CS_dom"/>
</dbReference>
<feature type="region of interest" description="Disordered" evidence="3">
    <location>
        <begin position="154"/>
        <end position="215"/>
    </location>
</feature>
<organism evidence="6 7">
    <name type="scientific">Leptolyngbya boryana NIES-2135</name>
    <dbReference type="NCBI Taxonomy" id="1973484"/>
    <lineage>
        <taxon>Bacteria</taxon>
        <taxon>Bacillati</taxon>
        <taxon>Cyanobacteriota</taxon>
        <taxon>Cyanophyceae</taxon>
        <taxon>Leptolyngbyales</taxon>
        <taxon>Leptolyngbyaceae</taxon>
        <taxon>Leptolyngbya group</taxon>
        <taxon>Leptolyngbya</taxon>
    </lineage>
</organism>
<keyword evidence="7" id="KW-1185">Reference proteome</keyword>
<reference evidence="6 7" key="1">
    <citation type="submission" date="2017-06" db="EMBL/GenBank/DDBJ databases">
        <title>Genome sequencing of cyanobaciteial culture collection at National Institute for Environmental Studies (NIES).</title>
        <authorList>
            <person name="Hirose Y."/>
            <person name="Shimura Y."/>
            <person name="Fujisawa T."/>
            <person name="Nakamura Y."/>
            <person name="Kawachi M."/>
        </authorList>
    </citation>
    <scope>NUCLEOTIDE SEQUENCE [LARGE SCALE GENOMIC DNA]</scope>
    <source>
        <strain evidence="6 7">NIES-2135</strain>
    </source>
</reference>
<evidence type="ECO:0000256" key="1">
    <source>
        <dbReference type="PROSITE-ProRule" id="PRU00285"/>
    </source>
</evidence>
<keyword evidence="6" id="KW-0346">Stress response</keyword>
<dbReference type="EMBL" id="AP018203">
    <property type="protein sequence ID" value="BAY54313.1"/>
    <property type="molecule type" value="Genomic_DNA"/>
</dbReference>
<evidence type="ECO:0000259" key="4">
    <source>
        <dbReference type="PROSITE" id="PS01031"/>
    </source>
</evidence>
<sequence length="215" mass="24638">MSLIHWQPLKDLETLRHQMNQMFDTWTHHDTGGAPGRGMTWTPAIELKQTETDIVLKAEVPGVDAKDLDVQVTENAVSIAGSHHAEERTETEGMVHCELRYGQFQRWVPLPTPVHYEQAKADFKNGILTLTLPKLEPTQQPVFKVNLEDKLRTTATQNRLDDEHRQQTAHRRAEDALETMSEGDLDQAVRETVTQDRQHEEHRQDAVHMRAKSEG</sequence>
<dbReference type="InterPro" id="IPR002068">
    <property type="entry name" value="A-crystallin/Hsp20_dom"/>
</dbReference>
<dbReference type="CDD" id="cd06464">
    <property type="entry name" value="ACD_sHsps-like"/>
    <property type="match status" value="1"/>
</dbReference>
<dbReference type="PROSITE" id="PS51203">
    <property type="entry name" value="CS"/>
    <property type="match status" value="1"/>
</dbReference>
<feature type="compositionally biased region" description="Basic and acidic residues" evidence="3">
    <location>
        <begin position="187"/>
        <end position="215"/>
    </location>
</feature>
<evidence type="ECO:0000256" key="3">
    <source>
        <dbReference type="SAM" id="MobiDB-lite"/>
    </source>
</evidence>
<dbReference type="PROSITE" id="PS01031">
    <property type="entry name" value="SHSP"/>
    <property type="match status" value="1"/>
</dbReference>
<dbReference type="Pfam" id="PF00011">
    <property type="entry name" value="HSP20"/>
    <property type="match status" value="1"/>
</dbReference>
<gene>
    <name evidence="6" type="ORF">NIES2135_11300</name>
</gene>
<evidence type="ECO:0000313" key="7">
    <source>
        <dbReference type="Proteomes" id="UP000217895"/>
    </source>
</evidence>
<feature type="domain" description="SHSP" evidence="4">
    <location>
        <begin position="36"/>
        <end position="148"/>
    </location>
</feature>
<protein>
    <submittedName>
        <fullName evidence="6">Heat shock protein Hsp20</fullName>
    </submittedName>
</protein>
<dbReference type="Gene3D" id="2.60.40.790">
    <property type="match status" value="1"/>
</dbReference>
<dbReference type="InterPro" id="IPR008978">
    <property type="entry name" value="HSP20-like_chaperone"/>
</dbReference>
<dbReference type="AlphaFoldDB" id="A0A1Z4JCA3"/>
<evidence type="ECO:0000313" key="6">
    <source>
        <dbReference type="EMBL" id="BAY54313.1"/>
    </source>
</evidence>
<dbReference type="PANTHER" id="PTHR11527">
    <property type="entry name" value="HEAT-SHOCK PROTEIN 20 FAMILY MEMBER"/>
    <property type="match status" value="1"/>
</dbReference>
<name>A0A1Z4JCA3_LEPBY</name>
<dbReference type="InterPro" id="IPR031107">
    <property type="entry name" value="Small_HSP"/>
</dbReference>
<comment type="similarity">
    <text evidence="1 2">Belongs to the small heat shock protein (HSP20) family.</text>
</comment>
<dbReference type="Proteomes" id="UP000217895">
    <property type="component" value="Chromosome"/>
</dbReference>